<dbReference type="EMBL" id="JADOBI010000002">
    <property type="protein sequence ID" value="MBF7978493.1"/>
    <property type="molecule type" value="Genomic_DNA"/>
</dbReference>
<evidence type="ECO:0000256" key="1">
    <source>
        <dbReference type="SAM" id="SignalP"/>
    </source>
</evidence>
<comment type="caution">
    <text evidence="2">The sequence shown here is derived from an EMBL/GenBank/DDBJ whole genome shotgun (WGS) entry which is preliminary data.</text>
</comment>
<dbReference type="InterPro" id="IPR052755">
    <property type="entry name" value="Lysozyme_Inhibitor_LprI"/>
</dbReference>
<reference evidence="2 3" key="1">
    <citation type="submission" date="2020-11" db="EMBL/GenBank/DDBJ databases">
        <title>Taxonomic investigation of Rahnella strains.</title>
        <authorList>
            <person name="Lee S.D."/>
        </authorList>
    </citation>
    <scope>NUCLEOTIDE SEQUENCE [LARGE SCALE GENOMIC DNA]</scope>
    <source>
        <strain evidence="2 3">SAP-17</strain>
    </source>
</reference>
<accession>A0ABS0E061</accession>
<feature type="chain" id="PRO_5045047488" description="DUF1311 domain-containing protein" evidence="1">
    <location>
        <begin position="30"/>
        <end position="343"/>
    </location>
</feature>
<gene>
    <name evidence="2" type="ORF">IV433_03610</name>
</gene>
<sequence length="343" mass="37841">MPSKNISLYSVLRILLLLSLTGLALPAMAINCQRAATLVENTLCSSPELRWLDHNLNWIYQTEVVKNPQSIWKQQQEWQRARSSCVSDSCIQRAYLLGLSSLAQVDRNQSMEGKWWNKTAPNGSGGMLTVSRVSRWGYELNATSWAGVNKVSLSGEGRLYYGVGLVDDLKDASGCKLLMIPRPDGTLEVASNTDFGCKLFLPEGIAVDGVYVRGETDPRPPATLLSLGIFPTEALDQKFRALVGQDYAEYVKTANTYTYSDDLDNQGATVMTLTVKGMANRKAAMIRYTAEGQIWALRIEPTSAGKVKIGYVTTEADKSAIPKSLSTWWLNFPDAPEIVPSQK</sequence>
<feature type="signal peptide" evidence="1">
    <location>
        <begin position="1"/>
        <end position="29"/>
    </location>
</feature>
<name>A0ABS0E061_9GAMM</name>
<evidence type="ECO:0000313" key="3">
    <source>
        <dbReference type="Proteomes" id="UP000636811"/>
    </source>
</evidence>
<keyword evidence="1" id="KW-0732">Signal</keyword>
<proteinExistence type="predicted"/>
<keyword evidence="3" id="KW-1185">Reference proteome</keyword>
<dbReference type="RefSeq" id="WP_195813051.1">
    <property type="nucleotide sequence ID" value="NZ_JADOBI010000002.1"/>
</dbReference>
<evidence type="ECO:0008006" key="4">
    <source>
        <dbReference type="Google" id="ProtNLM"/>
    </source>
</evidence>
<dbReference type="PANTHER" id="PTHR37549">
    <property type="entry name" value="LIPOPROTEIN LPRI"/>
    <property type="match status" value="1"/>
</dbReference>
<organism evidence="2 3">
    <name type="scientific">Rahnella laticis</name>
    <dbReference type="NCBI Taxonomy" id="2787622"/>
    <lineage>
        <taxon>Bacteria</taxon>
        <taxon>Pseudomonadati</taxon>
        <taxon>Pseudomonadota</taxon>
        <taxon>Gammaproteobacteria</taxon>
        <taxon>Enterobacterales</taxon>
        <taxon>Yersiniaceae</taxon>
        <taxon>Rahnella</taxon>
    </lineage>
</organism>
<protein>
    <recommendedName>
        <fullName evidence="4">DUF1311 domain-containing protein</fullName>
    </recommendedName>
</protein>
<dbReference type="Proteomes" id="UP000636811">
    <property type="component" value="Unassembled WGS sequence"/>
</dbReference>
<evidence type="ECO:0000313" key="2">
    <source>
        <dbReference type="EMBL" id="MBF7978493.1"/>
    </source>
</evidence>
<dbReference type="PANTHER" id="PTHR37549:SF1">
    <property type="entry name" value="LIPOPROTEIN LPRI"/>
    <property type="match status" value="1"/>
</dbReference>